<keyword evidence="2" id="KW-1185">Reference proteome</keyword>
<dbReference type="AlphaFoldDB" id="A0A9P6DIE0"/>
<comment type="caution">
    <text evidence="1">The sequence shown here is derived from an EMBL/GenBank/DDBJ whole genome shotgun (WGS) entry which is preliminary data.</text>
</comment>
<protein>
    <submittedName>
        <fullName evidence="1">Uncharacterized protein</fullName>
    </submittedName>
</protein>
<reference evidence="1" key="1">
    <citation type="submission" date="2020-11" db="EMBL/GenBank/DDBJ databases">
        <authorList>
            <consortium name="DOE Joint Genome Institute"/>
            <person name="Ahrendt S."/>
            <person name="Riley R."/>
            <person name="Andreopoulos W."/>
            <person name="Labutti K."/>
            <person name="Pangilinan J."/>
            <person name="Ruiz-Duenas F.J."/>
            <person name="Barrasa J.M."/>
            <person name="Sanchez-Garcia M."/>
            <person name="Camarero S."/>
            <person name="Miyauchi S."/>
            <person name="Serrano A."/>
            <person name="Linde D."/>
            <person name="Babiker R."/>
            <person name="Drula E."/>
            <person name="Ayuso-Fernandez I."/>
            <person name="Pacheco R."/>
            <person name="Padilla G."/>
            <person name="Ferreira P."/>
            <person name="Barriuso J."/>
            <person name="Kellner H."/>
            <person name="Castanera R."/>
            <person name="Alfaro M."/>
            <person name="Ramirez L."/>
            <person name="Pisabarro A.G."/>
            <person name="Kuo A."/>
            <person name="Tritt A."/>
            <person name="Lipzen A."/>
            <person name="He G."/>
            <person name="Yan M."/>
            <person name="Ng V."/>
            <person name="Cullen D."/>
            <person name="Martin F."/>
            <person name="Rosso M.-N."/>
            <person name="Henrissat B."/>
            <person name="Hibbett D."/>
            <person name="Martinez A.T."/>
            <person name="Grigoriev I.V."/>
        </authorList>
    </citation>
    <scope>NUCLEOTIDE SEQUENCE</scope>
    <source>
        <strain evidence="1">ATCC 90797</strain>
    </source>
</reference>
<proteinExistence type="predicted"/>
<dbReference type="EMBL" id="MU154535">
    <property type="protein sequence ID" value="KAF9498773.1"/>
    <property type="molecule type" value="Genomic_DNA"/>
</dbReference>
<gene>
    <name evidence="1" type="ORF">BDN71DRAFT_1428446</name>
</gene>
<accession>A0A9P6DIE0</accession>
<evidence type="ECO:0000313" key="2">
    <source>
        <dbReference type="Proteomes" id="UP000807025"/>
    </source>
</evidence>
<dbReference type="OrthoDB" id="2993821at2759"/>
<organism evidence="1 2">
    <name type="scientific">Pleurotus eryngii</name>
    <name type="common">Boletus of the steppes</name>
    <dbReference type="NCBI Taxonomy" id="5323"/>
    <lineage>
        <taxon>Eukaryota</taxon>
        <taxon>Fungi</taxon>
        <taxon>Dikarya</taxon>
        <taxon>Basidiomycota</taxon>
        <taxon>Agaricomycotina</taxon>
        <taxon>Agaricomycetes</taxon>
        <taxon>Agaricomycetidae</taxon>
        <taxon>Agaricales</taxon>
        <taxon>Pleurotineae</taxon>
        <taxon>Pleurotaceae</taxon>
        <taxon>Pleurotus</taxon>
    </lineage>
</organism>
<dbReference type="Proteomes" id="UP000807025">
    <property type="component" value="Unassembled WGS sequence"/>
</dbReference>
<sequence>MICHLFLNLVEENGCIPLQLVMNKGAEIGDMVHAQKSLRFAPEFSDDKWPPTVQVQSKCNTPIESFWSWQCKGKDASSIFWQLCEGIGGDDCWEQAFAFVNPVLKANADAALGTLGFSEIMLTNVWKIFSAVANILLPS</sequence>
<name>A0A9P6DIE0_PLEER</name>
<evidence type="ECO:0000313" key="1">
    <source>
        <dbReference type="EMBL" id="KAF9498773.1"/>
    </source>
</evidence>